<dbReference type="Pfam" id="PF06241">
    <property type="entry name" value="Castor_Poll_mid"/>
    <property type="match status" value="1"/>
</dbReference>
<evidence type="ECO:0000313" key="11">
    <source>
        <dbReference type="EMBL" id="MDP4536301.1"/>
    </source>
</evidence>
<comment type="caution">
    <text evidence="11">The sequence shown here is derived from an EMBL/GenBank/DDBJ whole genome shotgun (WGS) entry which is preliminary data.</text>
</comment>
<evidence type="ECO:0000313" key="12">
    <source>
        <dbReference type="Proteomes" id="UP001231616"/>
    </source>
</evidence>
<reference evidence="11 12" key="1">
    <citation type="submission" date="2023-08" db="EMBL/GenBank/DDBJ databases">
        <authorList>
            <person name="Joshi A."/>
            <person name="Thite S."/>
        </authorList>
    </citation>
    <scope>NUCLEOTIDE SEQUENCE [LARGE SCALE GENOMIC DNA]</scope>
    <source>
        <strain evidence="11 12">AC40</strain>
    </source>
</reference>
<evidence type="ECO:0000259" key="9">
    <source>
        <dbReference type="Pfam" id="PF06241"/>
    </source>
</evidence>
<evidence type="ECO:0000256" key="7">
    <source>
        <dbReference type="ARBA" id="ARBA00023136"/>
    </source>
</evidence>
<feature type="transmembrane region" description="Helical" evidence="8">
    <location>
        <begin position="81"/>
        <end position="106"/>
    </location>
</feature>
<evidence type="ECO:0000256" key="2">
    <source>
        <dbReference type="ARBA" id="ARBA00008577"/>
    </source>
</evidence>
<evidence type="ECO:0000259" key="10">
    <source>
        <dbReference type="Pfam" id="PF22614"/>
    </source>
</evidence>
<dbReference type="PANTHER" id="PTHR31563:SF10">
    <property type="entry name" value="ION CHANNEL POLLUX-RELATED"/>
    <property type="match status" value="1"/>
</dbReference>
<sequence length="660" mass="73204">MMRTNLLNRLRYFLERQFVRGTQYQLLVMAALVGLISVLGGVLALGTGETGENILDSIWWAFLRLTDPGYLGDDEGVWRRIVSTILTVSGYVVFMGALIAILTQWLSGQMRSLERGFTPVSLKHHIVVLGWTDSTLPLLRELWMAEGGAKRFLFRLGASGRLRVVVLADDLRPELAEELRSDPVLGKHFNEIILRSGSSLNSEHLQRAACQQAAAIIVPAKTFAQDSSVSADVETIKVLLALNGQANTVTTALPYVVAEIQSPHKVAIARRAYHGPLEIISGDCTISRLMVQNIRHPGLSSIYLELFSHHLGQSFYLHRDPALAGQLVGQIRSRFPQACFCGLIRSQGDQFTAMLNPAADLPLTADDAVLLLAADYQQAQHRLPPTPGLVVKTKSSKLLQPEQIQQKAQQKIQEKSILIAGWSRKVPALLREFTSYRHDHYHITIMSSRTVAEREQLLAAENLDHPGITLKHIVAEVTNEVEWQHLVLANFDSIVLMSSDRLGSGEEADARSIVGYLQLENLLQHARKQPQLLLEFSDPSNERLLGHRAGEVIISPLMLSHLLIHVALRRELLVAINDLFSAGGPEISFRSLADYKLQPGTTSFGSIRQQAWDQGEIALGIYYATPPSTAQKPLQLNPDLSQPLQLKPNDLIVVLETYPD</sequence>
<accession>A0ABT9GZ11</accession>
<dbReference type="EMBL" id="JAUZVZ010000010">
    <property type="protein sequence ID" value="MDP4536301.1"/>
    <property type="molecule type" value="Genomic_DNA"/>
</dbReference>
<organism evidence="11 12">
    <name type="scientific">Alkalimonas collagenimarina</name>
    <dbReference type="NCBI Taxonomy" id="400390"/>
    <lineage>
        <taxon>Bacteria</taxon>
        <taxon>Pseudomonadati</taxon>
        <taxon>Pseudomonadota</taxon>
        <taxon>Gammaproteobacteria</taxon>
        <taxon>Alkalimonas</taxon>
    </lineage>
</organism>
<dbReference type="Gene3D" id="3.40.50.720">
    <property type="entry name" value="NAD(P)-binding Rossmann-like Domain"/>
    <property type="match status" value="2"/>
</dbReference>
<proteinExistence type="inferred from homology"/>
<keyword evidence="4 8" id="KW-0812">Transmembrane</keyword>
<dbReference type="RefSeq" id="WP_305893565.1">
    <property type="nucleotide sequence ID" value="NZ_JAUZVZ010000010.1"/>
</dbReference>
<dbReference type="InterPro" id="IPR010420">
    <property type="entry name" value="CASTOR/POLLUX/SYM8_dom"/>
</dbReference>
<name>A0ABT9GZ11_9GAMM</name>
<evidence type="ECO:0000256" key="5">
    <source>
        <dbReference type="ARBA" id="ARBA00022989"/>
    </source>
</evidence>
<comment type="subcellular location">
    <subcellularLocation>
        <location evidence="1">Endomembrane system</location>
        <topology evidence="1">Multi-pass membrane protein</topology>
    </subcellularLocation>
</comment>
<keyword evidence="3" id="KW-0813">Transport</keyword>
<evidence type="ECO:0000256" key="1">
    <source>
        <dbReference type="ARBA" id="ARBA00004127"/>
    </source>
</evidence>
<evidence type="ECO:0000256" key="6">
    <source>
        <dbReference type="ARBA" id="ARBA00023065"/>
    </source>
</evidence>
<dbReference type="Proteomes" id="UP001231616">
    <property type="component" value="Unassembled WGS sequence"/>
</dbReference>
<keyword evidence="6" id="KW-0406">Ion transport</keyword>
<evidence type="ECO:0000256" key="4">
    <source>
        <dbReference type="ARBA" id="ARBA00022692"/>
    </source>
</evidence>
<keyword evidence="12" id="KW-1185">Reference proteome</keyword>
<dbReference type="InterPro" id="IPR044849">
    <property type="entry name" value="CASTOR/POLLUX/SYM8-like"/>
</dbReference>
<feature type="domain" description="CASTOR/POLLUX/SYM8 ion channel conserved" evidence="9">
    <location>
        <begin position="286"/>
        <end position="380"/>
    </location>
</feature>
<evidence type="ECO:0000256" key="3">
    <source>
        <dbReference type="ARBA" id="ARBA00022448"/>
    </source>
</evidence>
<dbReference type="PANTHER" id="PTHR31563">
    <property type="entry name" value="ION CHANNEL POLLUX-RELATED"/>
    <property type="match status" value="1"/>
</dbReference>
<gene>
    <name evidence="11" type="ORF">Q3O60_08880</name>
</gene>
<protein>
    <submittedName>
        <fullName evidence="11">Ion channel DMI1</fullName>
    </submittedName>
</protein>
<keyword evidence="7 8" id="KW-0472">Membrane</keyword>
<comment type="similarity">
    <text evidence="2">Belongs to the castor/pollux (TC 1.A.1.23) family.</text>
</comment>
<evidence type="ECO:0000256" key="8">
    <source>
        <dbReference type="SAM" id="Phobius"/>
    </source>
</evidence>
<feature type="transmembrane region" description="Helical" evidence="8">
    <location>
        <begin position="26"/>
        <end position="46"/>
    </location>
</feature>
<feature type="domain" description="RCK N-terminal" evidence="10">
    <location>
        <begin position="184"/>
        <end position="242"/>
    </location>
</feature>
<dbReference type="InterPro" id="IPR003148">
    <property type="entry name" value="RCK_N"/>
</dbReference>
<keyword evidence="5 8" id="KW-1133">Transmembrane helix</keyword>
<dbReference type="Pfam" id="PF22614">
    <property type="entry name" value="Slo-like_RCK"/>
    <property type="match status" value="1"/>
</dbReference>